<sequence>MFSLRPCIKTPCSAKSSHPLSTASIFIRQVDVRDVTDTTALVTWFKPVAHVDRVSVSYGPSSDPSDRSVVDLSSTDTQYHLGGLVPGTQYKVSLTGQMGERSSIPVYKSFLTDLDAPRNLQTVDMTDESITLEWRNSQAHVDNYRIKSGPLSGEEHGELLFGPGPKDTTQARITGTVPLGNSTKDHFSILHFSYTILPKWKQPLAKFDHYRLIHVSADGHRTEEDVPGSSDTHTLTGLTPGMMYTISITAERGRKSSIPSTISALTGHQCFFPHLQVFLRCQSRKVEFFHNWKNYTAEFGDMNDEFCLSNLHKITAGDQYELRVDLRDKEETAYAQYDKFSVSEPRIRYKVHVGGYSGTAGKPNSINLLLRAFWYKNCHRVNLMGRYGDNSHSKGVNWFHWKGHEHSIEFEVKLFKGGFHDLVFL</sequence>
<keyword evidence="3" id="KW-0245">EGF-like domain</keyword>
<dbReference type="Gene3D" id="4.10.530.10">
    <property type="entry name" value="Gamma-fibrinogen Carboxyl Terminal Fragment, domain 2"/>
    <property type="match status" value="1"/>
</dbReference>
<feature type="domain" description="Fibronectin type-III" evidence="6">
    <location>
        <begin position="26"/>
        <end position="116"/>
    </location>
</feature>
<dbReference type="SUPFAM" id="SSF56496">
    <property type="entry name" value="Fibrinogen C-terminal domain-like"/>
    <property type="match status" value="1"/>
</dbReference>
<dbReference type="OMA" id="HRTEEDV"/>
<dbReference type="Ensembl" id="ENSCSET00000016158.1">
    <property type="protein sequence ID" value="ENSCSEP00000015958.1"/>
    <property type="gene ID" value="ENSCSEG00000010251.1"/>
</dbReference>
<keyword evidence="8" id="KW-1185">Reference proteome</keyword>
<keyword evidence="2" id="KW-0964">Secreted</keyword>
<dbReference type="InterPro" id="IPR014716">
    <property type="entry name" value="Fibrinogen_a/b/g_C_1"/>
</dbReference>
<dbReference type="InterPro" id="IPR050991">
    <property type="entry name" value="ECM_Regulatory_Proteins"/>
</dbReference>
<dbReference type="InterPro" id="IPR003961">
    <property type="entry name" value="FN3_dom"/>
</dbReference>
<dbReference type="InterPro" id="IPR013783">
    <property type="entry name" value="Ig-like_fold"/>
</dbReference>
<evidence type="ECO:0000256" key="3">
    <source>
        <dbReference type="ARBA" id="ARBA00022536"/>
    </source>
</evidence>
<dbReference type="PANTHER" id="PTHR46708">
    <property type="entry name" value="TENASCIN"/>
    <property type="match status" value="1"/>
</dbReference>
<keyword evidence="2" id="KW-0272">Extracellular matrix</keyword>
<evidence type="ECO:0000256" key="2">
    <source>
        <dbReference type="ARBA" id="ARBA00022530"/>
    </source>
</evidence>
<dbReference type="Pfam" id="PF00041">
    <property type="entry name" value="fn3"/>
    <property type="match status" value="2"/>
</dbReference>
<evidence type="ECO:0000256" key="4">
    <source>
        <dbReference type="ARBA" id="ARBA00022729"/>
    </source>
</evidence>
<feature type="domain" description="Fibronectin type-III" evidence="6">
    <location>
        <begin position="178"/>
        <end position="270"/>
    </location>
</feature>
<name>A0A3P8VL08_CYNSE</name>
<accession>A0A3P8VL08</accession>
<organism evidence="7 8">
    <name type="scientific">Cynoglossus semilaevis</name>
    <name type="common">Tongue sole</name>
    <dbReference type="NCBI Taxonomy" id="244447"/>
    <lineage>
        <taxon>Eukaryota</taxon>
        <taxon>Metazoa</taxon>
        <taxon>Chordata</taxon>
        <taxon>Craniata</taxon>
        <taxon>Vertebrata</taxon>
        <taxon>Euteleostomi</taxon>
        <taxon>Actinopterygii</taxon>
        <taxon>Neopterygii</taxon>
        <taxon>Teleostei</taxon>
        <taxon>Neoteleostei</taxon>
        <taxon>Acanthomorphata</taxon>
        <taxon>Carangaria</taxon>
        <taxon>Pleuronectiformes</taxon>
        <taxon>Pleuronectoidei</taxon>
        <taxon>Cynoglossidae</taxon>
        <taxon>Cynoglossinae</taxon>
        <taxon>Cynoglossus</taxon>
    </lineage>
</organism>
<reference evidence="7 8" key="1">
    <citation type="journal article" date="2014" name="Nat. Genet.">
        <title>Whole-genome sequence of a flatfish provides insights into ZW sex chromosome evolution and adaptation to a benthic lifestyle.</title>
        <authorList>
            <person name="Chen S."/>
            <person name="Zhang G."/>
            <person name="Shao C."/>
            <person name="Huang Q."/>
            <person name="Liu G."/>
            <person name="Zhang P."/>
            <person name="Song W."/>
            <person name="An N."/>
            <person name="Chalopin D."/>
            <person name="Volff J.N."/>
            <person name="Hong Y."/>
            <person name="Li Q."/>
            <person name="Sha Z."/>
            <person name="Zhou H."/>
            <person name="Xie M."/>
            <person name="Yu Q."/>
            <person name="Liu Y."/>
            <person name="Xiang H."/>
            <person name="Wang N."/>
            <person name="Wu K."/>
            <person name="Yang C."/>
            <person name="Zhou Q."/>
            <person name="Liao X."/>
            <person name="Yang L."/>
            <person name="Hu Q."/>
            <person name="Zhang J."/>
            <person name="Meng L."/>
            <person name="Jin L."/>
            <person name="Tian Y."/>
            <person name="Lian J."/>
            <person name="Yang J."/>
            <person name="Miao G."/>
            <person name="Liu S."/>
            <person name="Liang Z."/>
            <person name="Yan F."/>
            <person name="Li Y."/>
            <person name="Sun B."/>
            <person name="Zhang H."/>
            <person name="Zhang J."/>
            <person name="Zhu Y."/>
            <person name="Du M."/>
            <person name="Zhao Y."/>
            <person name="Schartl M."/>
            <person name="Tang Q."/>
            <person name="Wang J."/>
        </authorList>
    </citation>
    <scope>NUCLEOTIDE SEQUENCE</scope>
</reference>
<comment type="subcellular location">
    <subcellularLocation>
        <location evidence="1">Secreted</location>
        <location evidence="1">Extracellular space</location>
        <location evidence="1">Extracellular matrix</location>
    </subcellularLocation>
</comment>
<evidence type="ECO:0000256" key="1">
    <source>
        <dbReference type="ARBA" id="ARBA00004498"/>
    </source>
</evidence>
<reference evidence="7" key="2">
    <citation type="submission" date="2025-08" db="UniProtKB">
        <authorList>
            <consortium name="Ensembl"/>
        </authorList>
    </citation>
    <scope>IDENTIFICATION</scope>
</reference>
<dbReference type="CDD" id="cd00063">
    <property type="entry name" value="FN3"/>
    <property type="match status" value="2"/>
</dbReference>
<dbReference type="PROSITE" id="PS50853">
    <property type="entry name" value="FN3"/>
    <property type="match status" value="2"/>
</dbReference>
<dbReference type="Pfam" id="PF00147">
    <property type="entry name" value="Fibrinogen_C"/>
    <property type="match status" value="2"/>
</dbReference>
<dbReference type="Gene3D" id="3.90.215.10">
    <property type="entry name" value="Gamma Fibrinogen, chain A, domain 1"/>
    <property type="match status" value="1"/>
</dbReference>
<dbReference type="InterPro" id="IPR002181">
    <property type="entry name" value="Fibrinogen_a/b/g_C_dom"/>
</dbReference>
<evidence type="ECO:0000256" key="5">
    <source>
        <dbReference type="ARBA" id="ARBA00022737"/>
    </source>
</evidence>
<dbReference type="STRING" id="244447.ENSCSEP00000015958"/>
<proteinExistence type="predicted"/>
<evidence type="ECO:0000259" key="6">
    <source>
        <dbReference type="PROSITE" id="PS50853"/>
    </source>
</evidence>
<evidence type="ECO:0000313" key="8">
    <source>
        <dbReference type="Proteomes" id="UP000265120"/>
    </source>
</evidence>
<dbReference type="Gene3D" id="2.60.40.10">
    <property type="entry name" value="Immunoglobulins"/>
    <property type="match status" value="3"/>
</dbReference>
<dbReference type="GO" id="GO:0005615">
    <property type="term" value="C:extracellular space"/>
    <property type="evidence" value="ECO:0007669"/>
    <property type="project" value="TreeGrafter"/>
</dbReference>
<dbReference type="Proteomes" id="UP000265120">
    <property type="component" value="Chromosome W"/>
</dbReference>
<keyword evidence="5" id="KW-0677">Repeat</keyword>
<reference evidence="7" key="3">
    <citation type="submission" date="2025-09" db="UniProtKB">
        <authorList>
            <consortium name="Ensembl"/>
        </authorList>
    </citation>
    <scope>IDENTIFICATION</scope>
</reference>
<dbReference type="SMART" id="SM00060">
    <property type="entry name" value="FN3"/>
    <property type="match status" value="2"/>
</dbReference>
<dbReference type="GO" id="GO:0030155">
    <property type="term" value="P:regulation of cell adhesion"/>
    <property type="evidence" value="ECO:0007669"/>
    <property type="project" value="TreeGrafter"/>
</dbReference>
<dbReference type="SUPFAM" id="SSF49265">
    <property type="entry name" value="Fibronectin type III"/>
    <property type="match status" value="1"/>
</dbReference>
<dbReference type="InterPro" id="IPR036056">
    <property type="entry name" value="Fibrinogen-like_C"/>
</dbReference>
<evidence type="ECO:0000313" key="7">
    <source>
        <dbReference type="Ensembl" id="ENSCSEP00000015958.1"/>
    </source>
</evidence>
<dbReference type="InterPro" id="IPR036116">
    <property type="entry name" value="FN3_sf"/>
</dbReference>
<dbReference type="GO" id="GO:0031175">
    <property type="term" value="P:neuron projection development"/>
    <property type="evidence" value="ECO:0007669"/>
    <property type="project" value="TreeGrafter"/>
</dbReference>
<dbReference type="SMART" id="SM00186">
    <property type="entry name" value="FBG"/>
    <property type="match status" value="1"/>
</dbReference>
<dbReference type="PANTHER" id="PTHR46708:SF1">
    <property type="entry name" value="TENASCIN"/>
    <property type="match status" value="1"/>
</dbReference>
<dbReference type="GeneTree" id="ENSGT00940000155188"/>
<protein>
    <recommendedName>
        <fullName evidence="6">Fibronectin type-III domain-containing protein</fullName>
    </recommendedName>
</protein>
<keyword evidence="4" id="KW-0732">Signal</keyword>
<dbReference type="AlphaFoldDB" id="A0A3P8VL08"/>
<dbReference type="InParanoid" id="A0A3P8VL08"/>
<dbReference type="Gene3D" id="2.20.25.10">
    <property type="match status" value="1"/>
</dbReference>